<dbReference type="CDD" id="cd01650">
    <property type="entry name" value="RT_nLTR_like"/>
    <property type="match status" value="1"/>
</dbReference>
<dbReference type="SUPFAM" id="SSF56672">
    <property type="entry name" value="DNA/RNA polymerases"/>
    <property type="match status" value="1"/>
</dbReference>
<dbReference type="InterPro" id="IPR005135">
    <property type="entry name" value="Endo/exonuclease/phosphatase"/>
</dbReference>
<dbReference type="InterPro" id="IPR000477">
    <property type="entry name" value="RT_dom"/>
</dbReference>
<proteinExistence type="predicted"/>
<dbReference type="SUPFAM" id="SSF56219">
    <property type="entry name" value="DNase I-like"/>
    <property type="match status" value="1"/>
</dbReference>
<dbReference type="PANTHER" id="PTHR19446">
    <property type="entry name" value="REVERSE TRANSCRIPTASES"/>
    <property type="match status" value="1"/>
</dbReference>
<dbReference type="InterPro" id="IPR043502">
    <property type="entry name" value="DNA/RNA_pol_sf"/>
</dbReference>
<keyword evidence="3" id="KW-1185">Reference proteome</keyword>
<evidence type="ECO:0000313" key="2">
    <source>
        <dbReference type="EMBL" id="CAB0009933.1"/>
    </source>
</evidence>
<gene>
    <name evidence="2" type="ORF">NTEN_LOCUS15006</name>
</gene>
<dbReference type="Gene3D" id="3.60.10.10">
    <property type="entry name" value="Endonuclease/exonuclease/phosphatase"/>
    <property type="match status" value="1"/>
</dbReference>
<dbReference type="Proteomes" id="UP000479000">
    <property type="component" value="Unassembled WGS sequence"/>
</dbReference>
<evidence type="ECO:0000313" key="3">
    <source>
        <dbReference type="Proteomes" id="UP000479000"/>
    </source>
</evidence>
<dbReference type="OrthoDB" id="6625973at2759"/>
<dbReference type="CDD" id="cd09077">
    <property type="entry name" value="R1-I-EN"/>
    <property type="match status" value="1"/>
</dbReference>
<dbReference type="GO" id="GO:0071897">
    <property type="term" value="P:DNA biosynthetic process"/>
    <property type="evidence" value="ECO:0007669"/>
    <property type="project" value="UniProtKB-ARBA"/>
</dbReference>
<sequence>MRVLQGNLHRSYVASNVLEQLVYQHGIDLVLVSEQYQAKDSAVWFPDTTSTAAVWCCNPGLRVEANGYGDGFAWVKVGTCTFVSCYFTPNQSINQFQERLDGLEDCLNSMHGHVMVGGDFNSKAVEWGMPVPDSRGRRLMEAAARLCLTVLNVGNVSTFRRVGCSGTIPDVTFASESLLPLTRNWKVMEDYTGSDHQYITVELTNAEPRIKASRPPRWNVLRMDRRKLVASLEDRDAVLPEDHPSPRELAEAMAKGMVKCLQEACSKAMPRKKVSSNRRPAYWWNSEIAELRGTCHRLRRRAMRARNRPEAQARSVEYRQARRRLRFEIGRSKAAWWRNICEEINSDPWGQGYKIVRKKFGALSPAESTDHQTMMEIVDKLFPDHQERGEDAEREVGNIPPFTTAELKAAVRSLRRNRAPGPNGIPSEVLKVVVEECPTLLLDVYNACLRAGIFSSQWKTARLVLVDKGKGDGSLASSLRPLCMLDTDGKLFEKLLQPRLHQAINAAGGLSANQHGFRRGHSTINAIAEVVKALEVAESKNHHSWDIVLLVTLDVKNAFNSARWVDFIDALQNKFGVPEYLMRVMRDYLRGRTLSYTDKGGTHTKRLTAGAAQGSILGPDLWNCSYDRVLRAEMPEGAFLVGYADDVAAVISARSMELAQLKLNQVMRRIDREMEALGLTLATQKTEIVVLTRQRIQTLVPLKVNDVEILTKHAVRYLGVILDPKLTFWAHIERVADKGARMVADLSRLMANTRGPKSSKRRLLMSTVNSVLLYGAEIWADSLRYEKYRKRIAAVQRRGALRVACSYRTVSEPAVLLIAGVTPVHLMAAERRRVYLRLQEGEDQPGAIKKEERQQTMIAFKEWWQNEARGRWTAELIGDPEAWLERDHGE</sequence>
<accession>A0A6H5H8K4</accession>
<name>A0A6H5H8K4_9HEMI</name>
<reference evidence="2 3" key="1">
    <citation type="submission" date="2020-02" db="EMBL/GenBank/DDBJ databases">
        <authorList>
            <person name="Ferguson B K."/>
        </authorList>
    </citation>
    <scope>NUCLEOTIDE SEQUENCE [LARGE SCALE GENOMIC DNA]</scope>
</reference>
<feature type="domain" description="Reverse transcriptase" evidence="1">
    <location>
        <begin position="447"/>
        <end position="722"/>
    </location>
</feature>
<dbReference type="EMBL" id="CADCXU010022497">
    <property type="protein sequence ID" value="CAB0009933.1"/>
    <property type="molecule type" value="Genomic_DNA"/>
</dbReference>
<protein>
    <recommendedName>
        <fullName evidence="1">Reverse transcriptase domain-containing protein</fullName>
    </recommendedName>
</protein>
<dbReference type="GO" id="GO:0003824">
    <property type="term" value="F:catalytic activity"/>
    <property type="evidence" value="ECO:0007669"/>
    <property type="project" value="InterPro"/>
</dbReference>
<evidence type="ECO:0000259" key="1">
    <source>
        <dbReference type="PROSITE" id="PS50878"/>
    </source>
</evidence>
<dbReference type="PROSITE" id="PS50878">
    <property type="entry name" value="RT_POL"/>
    <property type="match status" value="1"/>
</dbReference>
<dbReference type="AlphaFoldDB" id="A0A6H5H8K4"/>
<dbReference type="Pfam" id="PF14529">
    <property type="entry name" value="Exo_endo_phos_2"/>
    <property type="match status" value="1"/>
</dbReference>
<feature type="non-terminal residue" evidence="2">
    <location>
        <position position="890"/>
    </location>
</feature>
<dbReference type="Pfam" id="PF00078">
    <property type="entry name" value="RVT_1"/>
    <property type="match status" value="1"/>
</dbReference>
<dbReference type="InterPro" id="IPR036691">
    <property type="entry name" value="Endo/exonu/phosph_ase_sf"/>
</dbReference>
<organism evidence="2 3">
    <name type="scientific">Nesidiocoris tenuis</name>
    <dbReference type="NCBI Taxonomy" id="355587"/>
    <lineage>
        <taxon>Eukaryota</taxon>
        <taxon>Metazoa</taxon>
        <taxon>Ecdysozoa</taxon>
        <taxon>Arthropoda</taxon>
        <taxon>Hexapoda</taxon>
        <taxon>Insecta</taxon>
        <taxon>Pterygota</taxon>
        <taxon>Neoptera</taxon>
        <taxon>Paraneoptera</taxon>
        <taxon>Hemiptera</taxon>
        <taxon>Heteroptera</taxon>
        <taxon>Panheteroptera</taxon>
        <taxon>Cimicomorpha</taxon>
        <taxon>Miridae</taxon>
        <taxon>Dicyphina</taxon>
        <taxon>Nesidiocoris</taxon>
    </lineage>
</organism>